<accession>A0A1V9FMV3</accession>
<sequence length="465" mass="54223">MNRILCLIALIPFWGKTQEQDRFPDIVSVSSNSEKVPNFSTLPRIEGIQWANELSFQDVQEKAKRENKYIFLDCYATWCGPCKDMDKNVFVNDSVGEFFNRYFISVKVQMDKTENDNEQIKRWYQDAANIGKQYKVGGFPSFIFLSPKGTLLQQDMGYKIAIEFLSIAKTVIQPGRVYENPYAEYDRLVAQYRKGIVHYDRMAYMIQVAREFDTALVRPLTQLFSEYISKLDASQLYSKNIIQFWSGKILKSNSREFKFFLKNGKQIDRVMQQKGYAKTVVDKTINYEMVVPFLVEQNTNPIIPMAGMYLSGSSFKTDSSEADWTSLYNAIRDKFNTDIAQRNVLTAKIEWYMRHWNFQAYCESYLARLKKYPPELDKEGYLINNAAWSAFLHVNDKAMLNGYIKWMKAVINCCPPRGSWLDTYANLLYKVGRKKEAMIWEEKAILLGDRSADMFRATLEKMKHG</sequence>
<evidence type="ECO:0000256" key="2">
    <source>
        <dbReference type="ARBA" id="ARBA00023284"/>
    </source>
</evidence>
<name>A0A1V9FMV3_9BACT</name>
<dbReference type="OrthoDB" id="120730at2"/>
<comment type="caution">
    <text evidence="4">The sequence shown here is derived from an EMBL/GenBank/DDBJ whole genome shotgun (WGS) entry which is preliminary data.</text>
</comment>
<dbReference type="EMBL" id="LVYD01000074">
    <property type="protein sequence ID" value="OQP59683.1"/>
    <property type="molecule type" value="Genomic_DNA"/>
</dbReference>
<evidence type="ECO:0000313" key="4">
    <source>
        <dbReference type="EMBL" id="OQP59683.1"/>
    </source>
</evidence>
<dbReference type="InterPro" id="IPR004879">
    <property type="entry name" value="Ssp411-like_TRX"/>
</dbReference>
<gene>
    <name evidence="4" type="ORF">A3860_36550</name>
</gene>
<dbReference type="PANTHER" id="PTHR15337">
    <property type="entry name" value="ANTERIOR GRADIENT PROTEIN-RELATED"/>
    <property type="match status" value="1"/>
</dbReference>
<reference evidence="4 5" key="1">
    <citation type="submission" date="2016-03" db="EMBL/GenBank/DDBJ databases">
        <title>Niastella vici sp. nov., isolated from farmland soil.</title>
        <authorList>
            <person name="Chen L."/>
            <person name="Wang D."/>
            <person name="Yang S."/>
            <person name="Wang G."/>
        </authorList>
    </citation>
    <scope>NUCLEOTIDE SEQUENCE [LARGE SCALE GENOMIC DNA]</scope>
    <source>
        <strain evidence="4 5">DJ57</strain>
    </source>
</reference>
<keyword evidence="5" id="KW-1185">Reference proteome</keyword>
<dbReference type="InterPro" id="IPR051099">
    <property type="entry name" value="AGR/TXD"/>
</dbReference>
<dbReference type="AlphaFoldDB" id="A0A1V9FMV3"/>
<dbReference type="SUPFAM" id="SSF52833">
    <property type="entry name" value="Thioredoxin-like"/>
    <property type="match status" value="1"/>
</dbReference>
<organism evidence="4 5">
    <name type="scientific">Niastella vici</name>
    <dbReference type="NCBI Taxonomy" id="1703345"/>
    <lineage>
        <taxon>Bacteria</taxon>
        <taxon>Pseudomonadati</taxon>
        <taxon>Bacteroidota</taxon>
        <taxon>Chitinophagia</taxon>
        <taxon>Chitinophagales</taxon>
        <taxon>Chitinophagaceae</taxon>
        <taxon>Niastella</taxon>
    </lineage>
</organism>
<dbReference type="PROSITE" id="PS00194">
    <property type="entry name" value="THIOREDOXIN_1"/>
    <property type="match status" value="1"/>
</dbReference>
<dbReference type="InterPro" id="IPR036249">
    <property type="entry name" value="Thioredoxin-like_sf"/>
</dbReference>
<keyword evidence="2" id="KW-0676">Redox-active center</keyword>
<proteinExistence type="predicted"/>
<dbReference type="PANTHER" id="PTHR15337:SF11">
    <property type="entry name" value="THIOREDOXIN DOMAIN-CONTAINING PROTEIN"/>
    <property type="match status" value="1"/>
</dbReference>
<dbReference type="Pfam" id="PF03190">
    <property type="entry name" value="Thioredox_DsbH"/>
    <property type="match status" value="1"/>
</dbReference>
<dbReference type="PROSITE" id="PS51352">
    <property type="entry name" value="THIOREDOXIN_2"/>
    <property type="match status" value="1"/>
</dbReference>
<dbReference type="Gene3D" id="3.40.30.10">
    <property type="entry name" value="Glutaredoxin"/>
    <property type="match status" value="1"/>
</dbReference>
<evidence type="ECO:0000256" key="1">
    <source>
        <dbReference type="ARBA" id="ARBA00022729"/>
    </source>
</evidence>
<protein>
    <recommendedName>
        <fullName evidence="3">Thioredoxin domain-containing protein</fullName>
    </recommendedName>
</protein>
<dbReference type="RefSeq" id="WP_081154338.1">
    <property type="nucleotide sequence ID" value="NZ_LVYD01000074.1"/>
</dbReference>
<feature type="domain" description="Thioredoxin" evidence="3">
    <location>
        <begin position="30"/>
        <end position="173"/>
    </location>
</feature>
<dbReference type="Proteomes" id="UP000192796">
    <property type="component" value="Unassembled WGS sequence"/>
</dbReference>
<evidence type="ECO:0000259" key="3">
    <source>
        <dbReference type="PROSITE" id="PS51352"/>
    </source>
</evidence>
<dbReference type="InterPro" id="IPR013766">
    <property type="entry name" value="Thioredoxin_domain"/>
</dbReference>
<keyword evidence="1" id="KW-0732">Signal</keyword>
<dbReference type="InterPro" id="IPR017937">
    <property type="entry name" value="Thioredoxin_CS"/>
</dbReference>
<dbReference type="STRING" id="1703345.A3860_36550"/>
<evidence type="ECO:0000313" key="5">
    <source>
        <dbReference type="Proteomes" id="UP000192796"/>
    </source>
</evidence>